<feature type="region of interest" description="Disordered" evidence="7">
    <location>
        <begin position="281"/>
        <end position="300"/>
    </location>
</feature>
<feature type="domain" description="Cdc37 N-terminal" evidence="10">
    <location>
        <begin position="2"/>
        <end position="125"/>
    </location>
</feature>
<accession>A0A914W2D2</accession>
<evidence type="ECO:0000256" key="5">
    <source>
        <dbReference type="ARBA" id="ARBA00031396"/>
    </source>
</evidence>
<keyword evidence="11" id="KW-1185">Reference proteome</keyword>
<dbReference type="GO" id="GO:0006457">
    <property type="term" value="P:protein folding"/>
    <property type="evidence" value="ECO:0007669"/>
    <property type="project" value="TreeGrafter"/>
</dbReference>
<evidence type="ECO:0000256" key="2">
    <source>
        <dbReference type="ARBA" id="ARBA00006222"/>
    </source>
</evidence>
<dbReference type="InterPro" id="IPR013873">
    <property type="entry name" value="Cdc37_C"/>
</dbReference>
<dbReference type="Gene3D" id="1.20.58.610">
    <property type="entry name" value="Cdc37, Hsp90 binding domain"/>
    <property type="match status" value="1"/>
</dbReference>
<dbReference type="FunFam" id="1.20.58.610:FF:000001">
    <property type="entry name" value="Hsp90 co-chaperone Cdc37-like 1"/>
    <property type="match status" value="1"/>
</dbReference>
<feature type="coiled-coil region" evidence="6">
    <location>
        <begin position="55"/>
        <end position="109"/>
    </location>
</feature>
<protein>
    <recommendedName>
        <fullName evidence="5">Hsp90 chaperone protein kinase-targeting subunit</fullName>
    </recommendedName>
</protein>
<dbReference type="GO" id="GO:0019901">
    <property type="term" value="F:protein kinase binding"/>
    <property type="evidence" value="ECO:0007669"/>
    <property type="project" value="InterPro"/>
</dbReference>
<feature type="region of interest" description="Disordered" evidence="7">
    <location>
        <begin position="349"/>
        <end position="384"/>
    </location>
</feature>
<feature type="domain" description="Cdc37 Hsp90 binding" evidence="9">
    <location>
        <begin position="123"/>
        <end position="285"/>
    </location>
</feature>
<dbReference type="InterPro" id="IPR038189">
    <property type="entry name" value="Cdc37_Hsp90-bd_sf"/>
</dbReference>
<reference evidence="12" key="1">
    <citation type="submission" date="2022-11" db="UniProtKB">
        <authorList>
            <consortium name="WormBaseParasite"/>
        </authorList>
    </citation>
    <scope>IDENTIFICATION</scope>
</reference>
<evidence type="ECO:0000259" key="8">
    <source>
        <dbReference type="SMART" id="SM01069"/>
    </source>
</evidence>
<feature type="compositionally biased region" description="Basic and acidic residues" evidence="7">
    <location>
        <begin position="281"/>
        <end position="290"/>
    </location>
</feature>
<proteinExistence type="inferred from homology"/>
<evidence type="ECO:0000256" key="6">
    <source>
        <dbReference type="SAM" id="Coils"/>
    </source>
</evidence>
<dbReference type="InterPro" id="IPR004918">
    <property type="entry name" value="Cdc37"/>
</dbReference>
<dbReference type="SMART" id="SM01071">
    <property type="entry name" value="CDC37_N"/>
    <property type="match status" value="1"/>
</dbReference>
<keyword evidence="3" id="KW-0963">Cytoplasm</keyword>
<feature type="compositionally biased region" description="Basic and acidic residues" evidence="7">
    <location>
        <begin position="1"/>
        <end position="12"/>
    </location>
</feature>
<dbReference type="InterPro" id="IPR013855">
    <property type="entry name" value="Cdc37_N_dom"/>
</dbReference>
<dbReference type="Pfam" id="PF03234">
    <property type="entry name" value="CDC37_N"/>
    <property type="match status" value="1"/>
</dbReference>
<sequence length="384" mass="45309">MPIDYSKWKDIEVSDDEDDTHPNVDTPSLFRWRHQARVEKMAERKQEKDEVELGKMDSLRKINEIERKLKEANLDEKERIKLELEKQEIAKQEEEWRKKEQELADKERLEPWNVDTIGHETWSKSRINKYSDKKPEPKKLTDDEEADLMRDFFNKYDEDMKKYGQQRGFDASEKFLLDNPHLACDFTANYLTLECLNLGMEFKDEEMCTMAEQCIIVQYLIELAKTLNMPPTNTSVIHNFFRKFKAADPSYLKMFRSEVEAFQDRIRKRAKDKRDAAIAEMEKEEREKRIAASPGGVDPQEVYESLPEKMREAFDSQEVSQLQKVAEEMDKEEFSFHLQRCIASGLWVPDANKPNAFEQGDQSDLAEKEQPDDATETPEPKKDR</sequence>
<evidence type="ECO:0000256" key="1">
    <source>
        <dbReference type="ARBA" id="ARBA00004496"/>
    </source>
</evidence>
<evidence type="ECO:0000259" key="9">
    <source>
        <dbReference type="SMART" id="SM01070"/>
    </source>
</evidence>
<evidence type="ECO:0000313" key="11">
    <source>
        <dbReference type="Proteomes" id="UP000887566"/>
    </source>
</evidence>
<feature type="region of interest" description="Disordered" evidence="7">
    <location>
        <begin position="1"/>
        <end position="27"/>
    </location>
</feature>
<keyword evidence="6" id="KW-0175">Coiled coil</keyword>
<dbReference type="GO" id="GO:0050821">
    <property type="term" value="P:protein stabilization"/>
    <property type="evidence" value="ECO:0007669"/>
    <property type="project" value="TreeGrafter"/>
</dbReference>
<dbReference type="GO" id="GO:0051087">
    <property type="term" value="F:protein-folding chaperone binding"/>
    <property type="evidence" value="ECO:0007669"/>
    <property type="project" value="TreeGrafter"/>
</dbReference>
<evidence type="ECO:0000256" key="4">
    <source>
        <dbReference type="ARBA" id="ARBA00023186"/>
    </source>
</evidence>
<feature type="domain" description="Cdc37 C-terminal" evidence="8">
    <location>
        <begin position="291"/>
        <end position="379"/>
    </location>
</feature>
<name>A0A914W2D2_9BILA</name>
<dbReference type="PANTHER" id="PTHR12800">
    <property type="entry name" value="CDC37-RELATED"/>
    <property type="match status" value="1"/>
</dbReference>
<dbReference type="GO" id="GO:0031072">
    <property type="term" value="F:heat shock protein binding"/>
    <property type="evidence" value="ECO:0007669"/>
    <property type="project" value="TreeGrafter"/>
</dbReference>
<dbReference type="SMART" id="SM01070">
    <property type="entry name" value="CDC37_M"/>
    <property type="match status" value="1"/>
</dbReference>
<keyword evidence="4" id="KW-0143">Chaperone</keyword>
<dbReference type="WBParaSite" id="PSAMB.scaffold2896size20691.g19537.t1">
    <property type="protein sequence ID" value="PSAMB.scaffold2896size20691.g19537.t1"/>
    <property type="gene ID" value="PSAMB.scaffold2896size20691.g19537"/>
</dbReference>
<dbReference type="Pfam" id="PF08564">
    <property type="entry name" value="CDC37_C"/>
    <property type="match status" value="1"/>
</dbReference>
<dbReference type="Proteomes" id="UP000887566">
    <property type="component" value="Unplaced"/>
</dbReference>
<dbReference type="AlphaFoldDB" id="A0A914W2D2"/>
<dbReference type="PANTHER" id="PTHR12800:SF4">
    <property type="entry name" value="HSP90 CO-CHAPERONE CDC37"/>
    <property type="match status" value="1"/>
</dbReference>
<dbReference type="GO" id="GO:0005737">
    <property type="term" value="C:cytoplasm"/>
    <property type="evidence" value="ECO:0007669"/>
    <property type="project" value="UniProtKB-SubCell"/>
</dbReference>
<dbReference type="InterPro" id="IPR013874">
    <property type="entry name" value="Cdc37_Hsp90-bd"/>
</dbReference>
<organism evidence="11 12">
    <name type="scientific">Plectus sambesii</name>
    <dbReference type="NCBI Taxonomy" id="2011161"/>
    <lineage>
        <taxon>Eukaryota</taxon>
        <taxon>Metazoa</taxon>
        <taxon>Ecdysozoa</taxon>
        <taxon>Nematoda</taxon>
        <taxon>Chromadorea</taxon>
        <taxon>Plectida</taxon>
        <taxon>Plectina</taxon>
        <taxon>Plectoidea</taxon>
        <taxon>Plectidae</taxon>
        <taxon>Plectus</taxon>
    </lineage>
</organism>
<evidence type="ECO:0000259" key="10">
    <source>
        <dbReference type="SMART" id="SM01071"/>
    </source>
</evidence>
<evidence type="ECO:0000313" key="12">
    <source>
        <dbReference type="WBParaSite" id="PSAMB.scaffold2896size20691.g19537.t1"/>
    </source>
</evidence>
<dbReference type="Pfam" id="PF08565">
    <property type="entry name" value="CDC37_M"/>
    <property type="match status" value="1"/>
</dbReference>
<dbReference type="SMART" id="SM01069">
    <property type="entry name" value="CDC37_C"/>
    <property type="match status" value="1"/>
</dbReference>
<dbReference type="Gene3D" id="6.10.140.250">
    <property type="match status" value="1"/>
</dbReference>
<comment type="subcellular location">
    <subcellularLocation>
        <location evidence="1">Cytoplasm</location>
    </subcellularLocation>
</comment>
<evidence type="ECO:0000256" key="3">
    <source>
        <dbReference type="ARBA" id="ARBA00022490"/>
    </source>
</evidence>
<comment type="similarity">
    <text evidence="2">Belongs to the CDC37 family.</text>
</comment>
<dbReference type="GO" id="GO:0051082">
    <property type="term" value="F:unfolded protein binding"/>
    <property type="evidence" value="ECO:0007669"/>
    <property type="project" value="TreeGrafter"/>
</dbReference>
<evidence type="ECO:0000256" key="7">
    <source>
        <dbReference type="SAM" id="MobiDB-lite"/>
    </source>
</evidence>
<dbReference type="SUPFAM" id="SSF101391">
    <property type="entry name" value="Hsp90 co-chaperone CDC37"/>
    <property type="match status" value="1"/>
</dbReference>